<feature type="compositionally biased region" description="Acidic residues" evidence="1">
    <location>
        <begin position="357"/>
        <end position="369"/>
    </location>
</feature>
<organism evidence="2 3">
    <name type="scientific">Cytospora mali</name>
    <name type="common">Apple Valsa canker fungus</name>
    <name type="synonym">Valsa mali</name>
    <dbReference type="NCBI Taxonomy" id="578113"/>
    <lineage>
        <taxon>Eukaryota</taxon>
        <taxon>Fungi</taxon>
        <taxon>Dikarya</taxon>
        <taxon>Ascomycota</taxon>
        <taxon>Pezizomycotina</taxon>
        <taxon>Sordariomycetes</taxon>
        <taxon>Sordariomycetidae</taxon>
        <taxon>Diaporthales</taxon>
        <taxon>Cytosporaceae</taxon>
        <taxon>Cytospora</taxon>
    </lineage>
</organism>
<sequence>MSLRQKLTKPLIVEPTDDHTHTVIFLHRFPAETTEEELHDKVLARKLTKNHKTLHEQFPGVRWVFPHPKAHARHWSNLSADDKAELNLDMSGVPYITQIILQESKRVGGLDKIVLGGQGETAEAAHESLSSFPEPSRAQRDDPDAMAGFIKEYFHPSWTDMSQMKLAGFVGMHAQGGNVTRDAKNFGIVSKLSGVNTVNSTIVTNTPHKFIQGGYKVQTVTWDGRRIDDFAGFLVEIGIYRIQERINNNGGGNGTDRLTPKDRSSSQQSSSKADAKEQLSEVQKHALLIMKEKKATEQTRNLILQRIEADKVERKIRQERQRQARLAREAKFRGETQPTANYGISSPTDYKSLSSPEAEEWPANEEDANVSEATTMDKE</sequence>
<feature type="region of interest" description="Disordered" evidence="1">
    <location>
        <begin position="246"/>
        <end position="278"/>
    </location>
</feature>
<evidence type="ECO:0000256" key="1">
    <source>
        <dbReference type="SAM" id="MobiDB-lite"/>
    </source>
</evidence>
<name>A0A194WCH8_CYTMA</name>
<feature type="compositionally biased region" description="Polar residues" evidence="1">
    <location>
        <begin position="336"/>
        <end position="355"/>
    </location>
</feature>
<dbReference type="EMBL" id="CM003108">
    <property type="protein sequence ID" value="KUI73830.1"/>
    <property type="molecule type" value="Genomic_DNA"/>
</dbReference>
<feature type="region of interest" description="Disordered" evidence="1">
    <location>
        <begin position="323"/>
        <end position="379"/>
    </location>
</feature>
<dbReference type="AlphaFoldDB" id="A0A194WCH8"/>
<reference evidence="2" key="1">
    <citation type="submission" date="2014-12" db="EMBL/GenBank/DDBJ databases">
        <title>Genome Sequence of Valsa Canker Pathogens Uncovers a Specific Adaption of Colonization on Woody Bark.</title>
        <authorList>
            <person name="Yin Z."/>
            <person name="Liu H."/>
            <person name="Gao X."/>
            <person name="Li Z."/>
            <person name="Song N."/>
            <person name="Ke X."/>
            <person name="Dai Q."/>
            <person name="Wu Y."/>
            <person name="Sun Y."/>
            <person name="Xu J.-R."/>
            <person name="Kang Z.K."/>
            <person name="Wang L."/>
            <person name="Huang L."/>
        </authorList>
    </citation>
    <scope>NUCLEOTIDE SEQUENCE [LARGE SCALE GENOMIC DNA]</scope>
    <source>
        <strain evidence="2">03-8</strain>
    </source>
</reference>
<feature type="compositionally biased region" description="Basic and acidic residues" evidence="1">
    <location>
        <begin position="323"/>
        <end position="334"/>
    </location>
</feature>
<keyword evidence="3" id="KW-1185">Reference proteome</keyword>
<protein>
    <submittedName>
        <fullName evidence="2">Uncharacterized protein</fullName>
    </submittedName>
</protein>
<accession>A0A194WCH8</accession>
<dbReference type="Proteomes" id="UP000078559">
    <property type="component" value="Chromosome 11"/>
</dbReference>
<dbReference type="OrthoDB" id="2418081at2759"/>
<gene>
    <name evidence="2" type="ORF">VM1G_09521</name>
</gene>
<proteinExistence type="predicted"/>
<dbReference type="Gene3D" id="3.40.50.1820">
    <property type="entry name" value="alpha/beta hydrolase"/>
    <property type="match status" value="1"/>
</dbReference>
<dbReference type="InterPro" id="IPR029058">
    <property type="entry name" value="AB_hydrolase_fold"/>
</dbReference>
<evidence type="ECO:0000313" key="3">
    <source>
        <dbReference type="Proteomes" id="UP000078559"/>
    </source>
</evidence>
<evidence type="ECO:0000313" key="2">
    <source>
        <dbReference type="EMBL" id="KUI73830.1"/>
    </source>
</evidence>